<comment type="caution">
    <text evidence="2">The sequence shown here is derived from an EMBL/GenBank/DDBJ whole genome shotgun (WGS) entry which is preliminary data.</text>
</comment>
<proteinExistence type="predicted"/>
<evidence type="ECO:0000313" key="2">
    <source>
        <dbReference type="EMBL" id="KAH3725960.1"/>
    </source>
</evidence>
<reference evidence="2" key="2">
    <citation type="submission" date="2020-11" db="EMBL/GenBank/DDBJ databases">
        <authorList>
            <person name="McCartney M.A."/>
            <person name="Auch B."/>
            <person name="Kono T."/>
            <person name="Mallez S."/>
            <person name="Becker A."/>
            <person name="Gohl D.M."/>
            <person name="Silverstein K.A.T."/>
            <person name="Koren S."/>
            <person name="Bechman K.B."/>
            <person name="Herman A."/>
            <person name="Abrahante J.E."/>
            <person name="Garbe J."/>
        </authorList>
    </citation>
    <scope>NUCLEOTIDE SEQUENCE</scope>
    <source>
        <strain evidence="2">Duluth1</strain>
        <tissue evidence="2">Whole animal</tissue>
    </source>
</reference>
<sequence>MSYFKWYIKVIVKVDASIREESDPEKPRPDLPRPKESNNKTSRSSMLPKTSSVPGDLHSPDSTRGSMPWIIPDLETCLLILRLKRGNQRLLRSQMVLIRHDKKYTGPLLFIYKQTQISCTT</sequence>
<dbReference type="AlphaFoldDB" id="A0A9D4CKH4"/>
<keyword evidence="3" id="KW-1185">Reference proteome</keyword>
<protein>
    <submittedName>
        <fullName evidence="2">Uncharacterized protein</fullName>
    </submittedName>
</protein>
<feature type="region of interest" description="Disordered" evidence="1">
    <location>
        <begin position="19"/>
        <end position="68"/>
    </location>
</feature>
<reference evidence="2" key="1">
    <citation type="journal article" date="2019" name="bioRxiv">
        <title>The Genome of the Zebra Mussel, Dreissena polymorpha: A Resource for Invasive Species Research.</title>
        <authorList>
            <person name="McCartney M.A."/>
            <person name="Auch B."/>
            <person name="Kono T."/>
            <person name="Mallez S."/>
            <person name="Zhang Y."/>
            <person name="Obille A."/>
            <person name="Becker A."/>
            <person name="Abrahante J.E."/>
            <person name="Garbe J."/>
            <person name="Badalamenti J.P."/>
            <person name="Herman A."/>
            <person name="Mangelson H."/>
            <person name="Liachko I."/>
            <person name="Sullivan S."/>
            <person name="Sone E.D."/>
            <person name="Koren S."/>
            <person name="Silverstein K.A.T."/>
            <person name="Beckman K.B."/>
            <person name="Gohl D.M."/>
        </authorList>
    </citation>
    <scope>NUCLEOTIDE SEQUENCE</scope>
    <source>
        <strain evidence="2">Duluth1</strain>
        <tissue evidence="2">Whole animal</tissue>
    </source>
</reference>
<gene>
    <name evidence="2" type="ORF">DPMN_051815</name>
</gene>
<evidence type="ECO:0000256" key="1">
    <source>
        <dbReference type="SAM" id="MobiDB-lite"/>
    </source>
</evidence>
<dbReference type="EMBL" id="JAIWYP010000012">
    <property type="protein sequence ID" value="KAH3725960.1"/>
    <property type="molecule type" value="Genomic_DNA"/>
</dbReference>
<feature type="compositionally biased region" description="Basic and acidic residues" evidence="1">
    <location>
        <begin position="19"/>
        <end position="38"/>
    </location>
</feature>
<organism evidence="2 3">
    <name type="scientific">Dreissena polymorpha</name>
    <name type="common">Zebra mussel</name>
    <name type="synonym">Mytilus polymorpha</name>
    <dbReference type="NCBI Taxonomy" id="45954"/>
    <lineage>
        <taxon>Eukaryota</taxon>
        <taxon>Metazoa</taxon>
        <taxon>Spiralia</taxon>
        <taxon>Lophotrochozoa</taxon>
        <taxon>Mollusca</taxon>
        <taxon>Bivalvia</taxon>
        <taxon>Autobranchia</taxon>
        <taxon>Heteroconchia</taxon>
        <taxon>Euheterodonta</taxon>
        <taxon>Imparidentia</taxon>
        <taxon>Neoheterodontei</taxon>
        <taxon>Myida</taxon>
        <taxon>Dreissenoidea</taxon>
        <taxon>Dreissenidae</taxon>
        <taxon>Dreissena</taxon>
    </lineage>
</organism>
<accession>A0A9D4CKH4</accession>
<evidence type="ECO:0000313" key="3">
    <source>
        <dbReference type="Proteomes" id="UP000828390"/>
    </source>
</evidence>
<dbReference type="Proteomes" id="UP000828390">
    <property type="component" value="Unassembled WGS sequence"/>
</dbReference>
<feature type="compositionally biased region" description="Polar residues" evidence="1">
    <location>
        <begin position="39"/>
        <end position="53"/>
    </location>
</feature>
<name>A0A9D4CKH4_DREPO</name>